<dbReference type="GO" id="GO:0008033">
    <property type="term" value="P:tRNA processing"/>
    <property type="evidence" value="ECO:0007669"/>
    <property type="project" value="UniProtKB-KW"/>
</dbReference>
<evidence type="ECO:0000256" key="2">
    <source>
        <dbReference type="ARBA" id="ARBA00022598"/>
    </source>
</evidence>
<comment type="caution">
    <text evidence="8">The sequence shown here is derived from an EMBL/GenBank/DDBJ whole genome shotgun (WGS) entry which is preliminary data.</text>
</comment>
<dbReference type="InterPro" id="IPR014729">
    <property type="entry name" value="Rossmann-like_a/b/a_fold"/>
</dbReference>
<feature type="domain" description="tRNA(Ile)-lysidine/2-thiocytidine synthase N-terminal" evidence="7">
    <location>
        <begin position="45"/>
        <end position="250"/>
    </location>
</feature>
<dbReference type="PANTHER" id="PTHR43033:SF5">
    <property type="entry name" value="TRNA(ILE)-LYSIDINE SYNTHETASE"/>
    <property type="match status" value="1"/>
</dbReference>
<evidence type="ECO:0000256" key="4">
    <source>
        <dbReference type="ARBA" id="ARBA00022741"/>
    </source>
</evidence>
<evidence type="ECO:0000256" key="5">
    <source>
        <dbReference type="ARBA" id="ARBA00022840"/>
    </source>
</evidence>
<keyword evidence="2" id="KW-0436">Ligase</keyword>
<organism evidence="8 9">
    <name type="scientific">Vanilla planifolia</name>
    <name type="common">Vanilla</name>
    <dbReference type="NCBI Taxonomy" id="51239"/>
    <lineage>
        <taxon>Eukaryota</taxon>
        <taxon>Viridiplantae</taxon>
        <taxon>Streptophyta</taxon>
        <taxon>Embryophyta</taxon>
        <taxon>Tracheophyta</taxon>
        <taxon>Spermatophyta</taxon>
        <taxon>Magnoliopsida</taxon>
        <taxon>Liliopsida</taxon>
        <taxon>Asparagales</taxon>
        <taxon>Orchidaceae</taxon>
        <taxon>Vanilloideae</taxon>
        <taxon>Vanilleae</taxon>
        <taxon>Vanilla</taxon>
    </lineage>
</organism>
<name>A0A835RKF4_VANPL</name>
<dbReference type="InterPro" id="IPR012094">
    <property type="entry name" value="tRNA_Ile_lys_synt"/>
</dbReference>
<comment type="catalytic activity">
    <reaction evidence="6">
        <text>cytidine(34) in tRNA(Ile2) + L-lysine + ATP = lysidine(34) in tRNA(Ile2) + AMP + diphosphate + H(+)</text>
        <dbReference type="Rhea" id="RHEA:43744"/>
        <dbReference type="Rhea" id="RHEA-COMP:10625"/>
        <dbReference type="Rhea" id="RHEA-COMP:10670"/>
        <dbReference type="ChEBI" id="CHEBI:15378"/>
        <dbReference type="ChEBI" id="CHEBI:30616"/>
        <dbReference type="ChEBI" id="CHEBI:32551"/>
        <dbReference type="ChEBI" id="CHEBI:33019"/>
        <dbReference type="ChEBI" id="CHEBI:82748"/>
        <dbReference type="ChEBI" id="CHEBI:83665"/>
        <dbReference type="ChEBI" id="CHEBI:456215"/>
        <dbReference type="EC" id="6.3.4.19"/>
    </reaction>
</comment>
<evidence type="ECO:0000256" key="3">
    <source>
        <dbReference type="ARBA" id="ARBA00022694"/>
    </source>
</evidence>
<evidence type="ECO:0000313" key="8">
    <source>
        <dbReference type="EMBL" id="KAG0493940.1"/>
    </source>
</evidence>
<evidence type="ECO:0000256" key="1">
    <source>
        <dbReference type="ARBA" id="ARBA00013267"/>
    </source>
</evidence>
<evidence type="ECO:0000259" key="7">
    <source>
        <dbReference type="Pfam" id="PF01171"/>
    </source>
</evidence>
<dbReference type="GO" id="GO:0005524">
    <property type="term" value="F:ATP binding"/>
    <property type="evidence" value="ECO:0007669"/>
    <property type="project" value="UniProtKB-KW"/>
</dbReference>
<sequence length="660" mass="73984">MLYTLRLPICVLLRRLKCSATGISFYRESFSRRMAMAGLKRHHRIAIGVSGGPDSMALCALTAWWKSEEPSSGTIDALGYLDGLLGIIVDHGLRPESSEEARVVQERVMKMGIRCKIGCCNWSEGRPKLGHLLEASRQMRYHIFQEFCLKEKINILLVAHHADDQAELFILRLSRNSGVLGLAGMPFVSQLFLQHSSHWWSGSGNHLILLVRPMLEFAKDDIYKICHGGQLTWVEDPTNQNSLFARNRIRISLGNLPSSSFSSEIQKFISACRLTRTVIENSCRKMLKRCVSVMDEGYTIINLEKLDPLNINDLYLSKFLDMVLQFTSQRLRPIRGSAMRLLLGYVRSLPCKTSLTAAGCYLCAAPRSKGTKMIITCLPEASLPSKILLPPMHCQQSPLTCTTEQIISDAVSFSDQLLGEASCIPFLHARSSEAILREAVQLKLISEPTCASIQSLQMEERENFISKKEAERQYDSLCRTKVSSSSNLELYPGQSCHFMCRFLITWKLHNGEDAASVCKGHNKKSVQSWEHFCESCAIAQERRVKIRHMVDADWLYLAELSKSQAYGDDVNDAHTLFCQKGHNTTMERHCSCLMRSNAQEALHNLKSIPAAARRALPVLASSHDLPVSIPSIGFNSCPCLQIDAEFMPRVPLGGGYSSYL</sequence>
<dbReference type="Proteomes" id="UP000639772">
    <property type="component" value="Unassembled WGS sequence"/>
</dbReference>
<evidence type="ECO:0000256" key="6">
    <source>
        <dbReference type="ARBA" id="ARBA00048539"/>
    </source>
</evidence>
<dbReference type="Gene3D" id="3.40.50.620">
    <property type="entry name" value="HUPs"/>
    <property type="match status" value="1"/>
</dbReference>
<dbReference type="GO" id="GO:0032267">
    <property type="term" value="F:tRNA(Ile)-lysidine synthase activity"/>
    <property type="evidence" value="ECO:0007669"/>
    <property type="project" value="UniProtKB-EC"/>
</dbReference>
<dbReference type="HAMAP" id="MF_01161">
    <property type="entry name" value="tRNA_Ile_lys_synt"/>
    <property type="match status" value="1"/>
</dbReference>
<accession>A0A835RKF4</accession>
<keyword evidence="5" id="KW-0067">ATP-binding</keyword>
<keyword evidence="4" id="KW-0547">Nucleotide-binding</keyword>
<reference evidence="8 9" key="1">
    <citation type="journal article" date="2020" name="Nat. Food">
        <title>A phased Vanilla planifolia genome enables genetic improvement of flavour and production.</title>
        <authorList>
            <person name="Hasing T."/>
            <person name="Tang H."/>
            <person name="Brym M."/>
            <person name="Khazi F."/>
            <person name="Huang T."/>
            <person name="Chambers A.H."/>
        </authorList>
    </citation>
    <scope>NUCLEOTIDE SEQUENCE [LARGE SCALE GENOMIC DNA]</scope>
    <source>
        <tissue evidence="8">Leaf</tissue>
    </source>
</reference>
<dbReference type="AlphaFoldDB" id="A0A835RKF4"/>
<gene>
    <name evidence="8" type="ORF">HPP92_004934</name>
</gene>
<dbReference type="SUPFAM" id="SSF52402">
    <property type="entry name" value="Adenine nucleotide alpha hydrolases-like"/>
    <property type="match status" value="1"/>
</dbReference>
<dbReference type="OrthoDB" id="198857at2759"/>
<dbReference type="EC" id="6.3.4.19" evidence="1"/>
<dbReference type="InterPro" id="IPR011063">
    <property type="entry name" value="TilS/TtcA_N"/>
</dbReference>
<dbReference type="EMBL" id="JADCNM010000002">
    <property type="protein sequence ID" value="KAG0493940.1"/>
    <property type="molecule type" value="Genomic_DNA"/>
</dbReference>
<keyword evidence="3" id="KW-0819">tRNA processing</keyword>
<protein>
    <recommendedName>
        <fullName evidence="1">tRNA(Ile)-lysidine synthetase</fullName>
        <ecNumber evidence="1">6.3.4.19</ecNumber>
    </recommendedName>
</protein>
<dbReference type="Pfam" id="PF01171">
    <property type="entry name" value="ATP_bind_3"/>
    <property type="match status" value="1"/>
</dbReference>
<dbReference type="InterPro" id="IPR012795">
    <property type="entry name" value="tRNA_Ile_lys_synt_N"/>
</dbReference>
<dbReference type="PANTHER" id="PTHR43033">
    <property type="entry name" value="TRNA(ILE)-LYSIDINE SYNTHASE-RELATED"/>
    <property type="match status" value="1"/>
</dbReference>
<dbReference type="CDD" id="cd01992">
    <property type="entry name" value="TilS_N"/>
    <property type="match status" value="1"/>
</dbReference>
<dbReference type="NCBIfam" id="TIGR02432">
    <property type="entry name" value="lysidine_TilS_N"/>
    <property type="match status" value="1"/>
</dbReference>
<evidence type="ECO:0000313" key="9">
    <source>
        <dbReference type="Proteomes" id="UP000639772"/>
    </source>
</evidence>
<proteinExistence type="inferred from homology"/>